<protein>
    <submittedName>
        <fullName evidence="2">Uncharacterized protein</fullName>
    </submittedName>
</protein>
<feature type="compositionally biased region" description="Low complexity" evidence="1">
    <location>
        <begin position="190"/>
        <end position="200"/>
    </location>
</feature>
<dbReference type="OrthoDB" id="2152773at2759"/>
<dbReference type="InParanoid" id="A0A0L0HS96"/>
<dbReference type="VEuPathDB" id="FungiDB:SPPG_01446"/>
<keyword evidence="3" id="KW-1185">Reference proteome</keyword>
<feature type="region of interest" description="Disordered" evidence="1">
    <location>
        <begin position="58"/>
        <end position="80"/>
    </location>
</feature>
<accession>A0A0L0HS96</accession>
<dbReference type="RefSeq" id="XP_016612037.1">
    <property type="nucleotide sequence ID" value="XM_016749763.1"/>
</dbReference>
<reference evidence="2 3" key="1">
    <citation type="submission" date="2009-08" db="EMBL/GenBank/DDBJ databases">
        <title>The Genome Sequence of Spizellomyces punctatus strain DAOM BR117.</title>
        <authorList>
            <consortium name="The Broad Institute Genome Sequencing Platform"/>
            <person name="Russ C."/>
            <person name="Cuomo C."/>
            <person name="Shea T."/>
            <person name="Young S.K."/>
            <person name="Zeng Q."/>
            <person name="Koehrsen M."/>
            <person name="Haas B."/>
            <person name="Borodovsky M."/>
            <person name="Guigo R."/>
            <person name="Alvarado L."/>
            <person name="Berlin A."/>
            <person name="Bochicchio J."/>
            <person name="Borenstein D."/>
            <person name="Chapman S."/>
            <person name="Chen Z."/>
            <person name="Engels R."/>
            <person name="Freedman E."/>
            <person name="Gellesch M."/>
            <person name="Goldberg J."/>
            <person name="Griggs A."/>
            <person name="Gujja S."/>
            <person name="Heiman D."/>
            <person name="Hepburn T."/>
            <person name="Howarth C."/>
            <person name="Jen D."/>
            <person name="Larson L."/>
            <person name="Lewis B."/>
            <person name="Mehta T."/>
            <person name="Park D."/>
            <person name="Pearson M."/>
            <person name="Roberts A."/>
            <person name="Saif S."/>
            <person name="Shenoy N."/>
            <person name="Sisk P."/>
            <person name="Stolte C."/>
            <person name="Sykes S."/>
            <person name="Thomson T."/>
            <person name="Walk T."/>
            <person name="White J."/>
            <person name="Yandava C."/>
            <person name="Burger G."/>
            <person name="Gray M.W."/>
            <person name="Holland P.W.H."/>
            <person name="King N."/>
            <person name="Lang F.B.F."/>
            <person name="Roger A.J."/>
            <person name="Ruiz-Trillo I."/>
            <person name="Lander E."/>
            <person name="Nusbaum C."/>
        </authorList>
    </citation>
    <scope>NUCLEOTIDE SEQUENCE [LARGE SCALE GENOMIC DNA]</scope>
    <source>
        <strain evidence="2 3">DAOM BR117</strain>
    </source>
</reference>
<evidence type="ECO:0000313" key="3">
    <source>
        <dbReference type="Proteomes" id="UP000053201"/>
    </source>
</evidence>
<sequence length="264" mass="28458">MTAASASRTASTPLADDNAIGGTTSGGTNLEAAFDSATGPSLPTVHCLIAATSSTLQAETPTAGESLQTPAMSPEQPNSTSLFPEIALDRFRRQEDALHSELFKKKRALFDIQHDVDGLRAEIEVNRRHEQEWNTAVQQLITENIQLVQALALLNISTPVLNDRLISIAERHSKDVGTLTAKNLAAALAQAQEQKQQQQQSKSRHRTASRIPSTMGMNNDGHQRTGSRSASRMGSVMGSMDLSAPCSKKGSEEVLSQHPRPARK</sequence>
<dbReference type="EMBL" id="KQ257451">
    <property type="protein sequence ID" value="KND03998.1"/>
    <property type="molecule type" value="Genomic_DNA"/>
</dbReference>
<evidence type="ECO:0000313" key="2">
    <source>
        <dbReference type="EMBL" id="KND03998.1"/>
    </source>
</evidence>
<dbReference type="GeneID" id="27685106"/>
<dbReference type="Proteomes" id="UP000053201">
    <property type="component" value="Unassembled WGS sequence"/>
</dbReference>
<feature type="region of interest" description="Disordered" evidence="1">
    <location>
        <begin position="1"/>
        <end position="23"/>
    </location>
</feature>
<dbReference type="AlphaFoldDB" id="A0A0L0HS96"/>
<evidence type="ECO:0000256" key="1">
    <source>
        <dbReference type="SAM" id="MobiDB-lite"/>
    </source>
</evidence>
<feature type="compositionally biased region" description="Low complexity" evidence="1">
    <location>
        <begin position="1"/>
        <end position="12"/>
    </location>
</feature>
<organism evidence="2 3">
    <name type="scientific">Spizellomyces punctatus (strain DAOM BR117)</name>
    <dbReference type="NCBI Taxonomy" id="645134"/>
    <lineage>
        <taxon>Eukaryota</taxon>
        <taxon>Fungi</taxon>
        <taxon>Fungi incertae sedis</taxon>
        <taxon>Chytridiomycota</taxon>
        <taxon>Chytridiomycota incertae sedis</taxon>
        <taxon>Chytridiomycetes</taxon>
        <taxon>Spizellomycetales</taxon>
        <taxon>Spizellomycetaceae</taxon>
        <taxon>Spizellomyces</taxon>
    </lineage>
</organism>
<feature type="region of interest" description="Disordered" evidence="1">
    <location>
        <begin position="190"/>
        <end position="264"/>
    </location>
</feature>
<proteinExistence type="predicted"/>
<name>A0A0L0HS96_SPIPD</name>
<gene>
    <name evidence="2" type="ORF">SPPG_01446</name>
</gene>